<dbReference type="PROSITE" id="PS50023">
    <property type="entry name" value="LIM_DOMAIN_2"/>
    <property type="match status" value="1"/>
</dbReference>
<keyword evidence="3 5" id="KW-0862">Zinc</keyword>
<keyword evidence="1 5" id="KW-0479">Metal-binding</keyword>
<dbReference type="EMBL" id="JARBDR010000793">
    <property type="protein sequence ID" value="KAJ8307281.1"/>
    <property type="molecule type" value="Genomic_DNA"/>
</dbReference>
<keyword evidence="4 5" id="KW-0440">LIM domain</keyword>
<keyword evidence="8" id="KW-1185">Reference proteome</keyword>
<dbReference type="SUPFAM" id="SSF57716">
    <property type="entry name" value="Glucocorticoid receptor-like (DNA-binding domain)"/>
    <property type="match status" value="1"/>
</dbReference>
<dbReference type="InterPro" id="IPR001781">
    <property type="entry name" value="Znf_LIM"/>
</dbReference>
<keyword evidence="2" id="KW-0677">Repeat</keyword>
<organism evidence="7 8">
    <name type="scientific">Tegillarca granosa</name>
    <name type="common">Malaysian cockle</name>
    <name type="synonym">Anadara granosa</name>
    <dbReference type="NCBI Taxonomy" id="220873"/>
    <lineage>
        <taxon>Eukaryota</taxon>
        <taxon>Metazoa</taxon>
        <taxon>Spiralia</taxon>
        <taxon>Lophotrochozoa</taxon>
        <taxon>Mollusca</taxon>
        <taxon>Bivalvia</taxon>
        <taxon>Autobranchia</taxon>
        <taxon>Pteriomorphia</taxon>
        <taxon>Arcoida</taxon>
        <taxon>Arcoidea</taxon>
        <taxon>Arcidae</taxon>
        <taxon>Tegillarca</taxon>
    </lineage>
</organism>
<sequence length="97" mass="11437">MIWHKGCFKCQVCNMTLNMKNYKGYDKMPYCNAHYPQTKHTQVADTPEMRRIADNTVIQSNVQYHSQFERDKGTYTQVTDTPDMQRNLQNTKNISLV</sequence>
<evidence type="ECO:0000256" key="1">
    <source>
        <dbReference type="ARBA" id="ARBA00022723"/>
    </source>
</evidence>
<evidence type="ECO:0000256" key="4">
    <source>
        <dbReference type="ARBA" id="ARBA00023038"/>
    </source>
</evidence>
<gene>
    <name evidence="7" type="ORF">KUTeg_015365</name>
</gene>
<reference evidence="7 8" key="1">
    <citation type="submission" date="2022-12" db="EMBL/GenBank/DDBJ databases">
        <title>Chromosome-level genome of Tegillarca granosa.</title>
        <authorList>
            <person name="Kim J."/>
        </authorList>
    </citation>
    <scope>NUCLEOTIDE SEQUENCE [LARGE SCALE GENOMIC DNA]</scope>
    <source>
        <strain evidence="7">Teg-2019</strain>
        <tissue evidence="7">Adductor muscle</tissue>
    </source>
</reference>
<name>A0ABQ9EPW5_TEGGR</name>
<dbReference type="InterPro" id="IPR051759">
    <property type="entry name" value="LIM-SH3_domain_protein"/>
</dbReference>
<dbReference type="PANTHER" id="PTHR46218:SF4">
    <property type="entry name" value="LIM AND SH3 DOMAIN PROTEIN LASP"/>
    <property type="match status" value="1"/>
</dbReference>
<evidence type="ECO:0000256" key="2">
    <source>
        <dbReference type="ARBA" id="ARBA00022737"/>
    </source>
</evidence>
<dbReference type="Gene3D" id="2.10.110.10">
    <property type="entry name" value="Cysteine Rich Protein"/>
    <property type="match status" value="1"/>
</dbReference>
<accession>A0ABQ9EPW5</accession>
<evidence type="ECO:0000256" key="5">
    <source>
        <dbReference type="PROSITE-ProRule" id="PRU00125"/>
    </source>
</evidence>
<dbReference type="PANTHER" id="PTHR46218">
    <property type="entry name" value="LASP"/>
    <property type="match status" value="1"/>
</dbReference>
<comment type="caution">
    <text evidence="7">The sequence shown here is derived from an EMBL/GenBank/DDBJ whole genome shotgun (WGS) entry which is preliminary data.</text>
</comment>
<dbReference type="Pfam" id="PF00412">
    <property type="entry name" value="LIM"/>
    <property type="match status" value="1"/>
</dbReference>
<protein>
    <recommendedName>
        <fullName evidence="6">LIM zinc-binding domain-containing protein</fullName>
    </recommendedName>
</protein>
<evidence type="ECO:0000259" key="6">
    <source>
        <dbReference type="PROSITE" id="PS50023"/>
    </source>
</evidence>
<evidence type="ECO:0000256" key="3">
    <source>
        <dbReference type="ARBA" id="ARBA00022833"/>
    </source>
</evidence>
<dbReference type="Pfam" id="PF00880">
    <property type="entry name" value="Nebulin"/>
    <property type="match status" value="1"/>
</dbReference>
<evidence type="ECO:0000313" key="7">
    <source>
        <dbReference type="EMBL" id="KAJ8307281.1"/>
    </source>
</evidence>
<dbReference type="SMART" id="SM00227">
    <property type="entry name" value="NEBU"/>
    <property type="match status" value="2"/>
</dbReference>
<dbReference type="Proteomes" id="UP001217089">
    <property type="component" value="Unassembled WGS sequence"/>
</dbReference>
<dbReference type="InterPro" id="IPR000900">
    <property type="entry name" value="Nebulin_repeat"/>
</dbReference>
<dbReference type="PROSITE" id="PS51216">
    <property type="entry name" value="NEBULIN"/>
    <property type="match status" value="1"/>
</dbReference>
<proteinExistence type="predicted"/>
<evidence type="ECO:0000313" key="8">
    <source>
        <dbReference type="Proteomes" id="UP001217089"/>
    </source>
</evidence>
<feature type="domain" description="LIM zinc-binding" evidence="6">
    <location>
        <begin position="1"/>
        <end position="41"/>
    </location>
</feature>